<gene>
    <name evidence="2" type="ORF">UPYG_G00066110</name>
</gene>
<evidence type="ECO:0000259" key="1">
    <source>
        <dbReference type="PROSITE" id="PS50222"/>
    </source>
</evidence>
<dbReference type="CDD" id="cd00051">
    <property type="entry name" value="EFh"/>
    <property type="match status" value="1"/>
</dbReference>
<proteinExistence type="predicted"/>
<reference evidence="2 3" key="1">
    <citation type="submission" date="2024-06" db="EMBL/GenBank/DDBJ databases">
        <authorList>
            <person name="Pan Q."/>
            <person name="Wen M."/>
            <person name="Jouanno E."/>
            <person name="Zahm M."/>
            <person name="Klopp C."/>
            <person name="Cabau C."/>
            <person name="Louis A."/>
            <person name="Berthelot C."/>
            <person name="Parey E."/>
            <person name="Roest Crollius H."/>
            <person name="Montfort J."/>
            <person name="Robinson-Rechavi M."/>
            <person name="Bouchez O."/>
            <person name="Lampietro C."/>
            <person name="Lopez Roques C."/>
            <person name="Donnadieu C."/>
            <person name="Postlethwait J."/>
            <person name="Bobe J."/>
            <person name="Verreycken H."/>
            <person name="Guiguen Y."/>
        </authorList>
    </citation>
    <scope>NUCLEOTIDE SEQUENCE [LARGE SCALE GENOMIC DNA]</scope>
    <source>
        <strain evidence="2">Up_M1</strain>
        <tissue evidence="2">Testis</tissue>
    </source>
</reference>
<sequence>MEVVLPEPEQLLLFLRKLKEVFDVFDYDSDGYICLENFIVLGSKFGRRDEVKKLAKCLDPSGQGMINFKDFCHGVLEIKGWERILRTTQRTHRISRPTYETQRCYFPQV</sequence>
<dbReference type="InterPro" id="IPR002048">
    <property type="entry name" value="EF_hand_dom"/>
</dbReference>
<accession>A0ABD0XB10</accession>
<protein>
    <recommendedName>
        <fullName evidence="1">EF-hand domain-containing protein</fullName>
    </recommendedName>
</protein>
<name>A0ABD0XB10_UMBPY</name>
<dbReference type="InterPro" id="IPR051977">
    <property type="entry name" value="Rab11-interacting_regulator"/>
</dbReference>
<dbReference type="InterPro" id="IPR011992">
    <property type="entry name" value="EF-hand-dom_pair"/>
</dbReference>
<evidence type="ECO:0000313" key="2">
    <source>
        <dbReference type="EMBL" id="KAL1005955.1"/>
    </source>
</evidence>
<dbReference type="SUPFAM" id="SSF47473">
    <property type="entry name" value="EF-hand"/>
    <property type="match status" value="1"/>
</dbReference>
<organism evidence="2 3">
    <name type="scientific">Umbra pygmaea</name>
    <name type="common">Eastern mudminnow</name>
    <dbReference type="NCBI Taxonomy" id="75934"/>
    <lineage>
        <taxon>Eukaryota</taxon>
        <taxon>Metazoa</taxon>
        <taxon>Chordata</taxon>
        <taxon>Craniata</taxon>
        <taxon>Vertebrata</taxon>
        <taxon>Euteleostomi</taxon>
        <taxon>Actinopterygii</taxon>
        <taxon>Neopterygii</taxon>
        <taxon>Teleostei</taxon>
        <taxon>Protacanthopterygii</taxon>
        <taxon>Esociformes</taxon>
        <taxon>Umbridae</taxon>
        <taxon>Umbra</taxon>
    </lineage>
</organism>
<keyword evidence="3" id="KW-1185">Reference proteome</keyword>
<dbReference type="Pfam" id="PF13499">
    <property type="entry name" value="EF-hand_7"/>
    <property type="match status" value="1"/>
</dbReference>
<dbReference type="SMART" id="SM00054">
    <property type="entry name" value="EFh"/>
    <property type="match status" value="2"/>
</dbReference>
<dbReference type="AlphaFoldDB" id="A0ABD0XB10"/>
<dbReference type="PROSITE" id="PS50222">
    <property type="entry name" value="EF_HAND_2"/>
    <property type="match status" value="1"/>
</dbReference>
<feature type="domain" description="EF-hand" evidence="1">
    <location>
        <begin position="13"/>
        <end position="48"/>
    </location>
</feature>
<dbReference type="Gene3D" id="1.10.238.10">
    <property type="entry name" value="EF-hand"/>
    <property type="match status" value="1"/>
</dbReference>
<dbReference type="EMBL" id="JAGEUA010000002">
    <property type="protein sequence ID" value="KAL1005955.1"/>
    <property type="molecule type" value="Genomic_DNA"/>
</dbReference>
<evidence type="ECO:0000313" key="3">
    <source>
        <dbReference type="Proteomes" id="UP001557470"/>
    </source>
</evidence>
<dbReference type="PANTHER" id="PTHR15726">
    <property type="entry name" value="RAB11-FAMILY INTERACTING PROTEIN"/>
    <property type="match status" value="1"/>
</dbReference>
<comment type="caution">
    <text evidence="2">The sequence shown here is derived from an EMBL/GenBank/DDBJ whole genome shotgun (WGS) entry which is preliminary data.</text>
</comment>
<dbReference type="PANTHER" id="PTHR15726:SF5">
    <property type="entry name" value="RAB11 FAMILY-INTERACTING PROTEIN 4"/>
    <property type="match status" value="1"/>
</dbReference>
<dbReference type="Proteomes" id="UP001557470">
    <property type="component" value="Unassembled WGS sequence"/>
</dbReference>